<dbReference type="GO" id="GO:0005524">
    <property type="term" value="F:ATP binding"/>
    <property type="evidence" value="ECO:0007669"/>
    <property type="project" value="InterPro"/>
</dbReference>
<proteinExistence type="predicted"/>
<dbReference type="Gene3D" id="1.25.40.10">
    <property type="entry name" value="Tetratricopeptide repeat domain"/>
    <property type="match status" value="1"/>
</dbReference>
<evidence type="ECO:0000313" key="3">
    <source>
        <dbReference type="EMBL" id="CAG8460695.1"/>
    </source>
</evidence>
<feature type="domain" description="Protein kinase" evidence="2">
    <location>
        <begin position="169"/>
        <end position="396"/>
    </location>
</feature>
<dbReference type="InterPro" id="IPR000719">
    <property type="entry name" value="Prot_kinase_dom"/>
</dbReference>
<dbReference type="Proteomes" id="UP000789831">
    <property type="component" value="Unassembled WGS sequence"/>
</dbReference>
<dbReference type="GO" id="GO:0004674">
    <property type="term" value="F:protein serine/threonine kinase activity"/>
    <property type="evidence" value="ECO:0007669"/>
    <property type="project" value="TreeGrafter"/>
</dbReference>
<dbReference type="PANTHER" id="PTHR44329">
    <property type="entry name" value="SERINE/THREONINE-PROTEIN KINASE TNNI3K-RELATED"/>
    <property type="match status" value="1"/>
</dbReference>
<dbReference type="InterPro" id="IPR051681">
    <property type="entry name" value="Ser/Thr_Kinases-Pseudokinases"/>
</dbReference>
<dbReference type="Pfam" id="PF07714">
    <property type="entry name" value="PK_Tyr_Ser-Thr"/>
    <property type="match status" value="1"/>
</dbReference>
<dbReference type="EMBL" id="CAJVPL010000179">
    <property type="protein sequence ID" value="CAG8460695.1"/>
    <property type="molecule type" value="Genomic_DNA"/>
</dbReference>
<dbReference type="SUPFAM" id="SSF81901">
    <property type="entry name" value="HCP-like"/>
    <property type="match status" value="1"/>
</dbReference>
<feature type="region of interest" description="Disordered" evidence="1">
    <location>
        <begin position="1"/>
        <end position="25"/>
    </location>
</feature>
<organism evidence="3 4">
    <name type="scientific">Ambispora gerdemannii</name>
    <dbReference type="NCBI Taxonomy" id="144530"/>
    <lineage>
        <taxon>Eukaryota</taxon>
        <taxon>Fungi</taxon>
        <taxon>Fungi incertae sedis</taxon>
        <taxon>Mucoromycota</taxon>
        <taxon>Glomeromycotina</taxon>
        <taxon>Glomeromycetes</taxon>
        <taxon>Archaeosporales</taxon>
        <taxon>Ambisporaceae</taxon>
        <taxon>Ambispora</taxon>
    </lineage>
</organism>
<dbReference type="PROSITE" id="PS50011">
    <property type="entry name" value="PROTEIN_KINASE_DOM"/>
    <property type="match status" value="1"/>
</dbReference>
<name>A0A9N8VND9_9GLOM</name>
<dbReference type="Gene3D" id="1.10.510.10">
    <property type="entry name" value="Transferase(Phosphotransferase) domain 1"/>
    <property type="match status" value="2"/>
</dbReference>
<evidence type="ECO:0000259" key="2">
    <source>
        <dbReference type="PROSITE" id="PS50011"/>
    </source>
</evidence>
<keyword evidence="4" id="KW-1185">Reference proteome</keyword>
<gene>
    <name evidence="3" type="ORF">AGERDE_LOCUS2236</name>
</gene>
<dbReference type="AlphaFoldDB" id="A0A9N8VND9"/>
<protein>
    <submittedName>
        <fullName evidence="3">12756_t:CDS:1</fullName>
    </submittedName>
</protein>
<dbReference type="SUPFAM" id="SSF56112">
    <property type="entry name" value="Protein kinase-like (PK-like)"/>
    <property type="match status" value="1"/>
</dbReference>
<reference evidence="3" key="1">
    <citation type="submission" date="2021-06" db="EMBL/GenBank/DDBJ databases">
        <authorList>
            <person name="Kallberg Y."/>
            <person name="Tangrot J."/>
            <person name="Rosling A."/>
        </authorList>
    </citation>
    <scope>NUCLEOTIDE SEQUENCE</scope>
    <source>
        <strain evidence="3">MT106</strain>
    </source>
</reference>
<evidence type="ECO:0000256" key="1">
    <source>
        <dbReference type="SAM" id="MobiDB-lite"/>
    </source>
</evidence>
<dbReference type="InterPro" id="IPR001245">
    <property type="entry name" value="Ser-Thr/Tyr_kinase_cat_dom"/>
</dbReference>
<sequence length="580" mass="66992">METNSDTSFENPSSSKIYSISQEPTTTNNGGLTHIVINVVNMGNEIIENNYKKRNKEFSEKIKDANEILQNDPPMSDNFQQYLIIYEKILADLLEFVKPPKEQLSLWRKIIRSIMKLIRSNNKQKNTLLTNLEKAIDDLNANTNTIGKENIINHNFLSNKIILQESDFNEIDSKIYRGSKKQIQKRIYKGTPVAQLKVTMLMSVKEIEHRANILNMLEKCPNIEQFYGALKIKEDIYIITEWAENNNLETYLRNTRNIPWARKIMIAKGISVALNFCHSVDILHHDIKSSSILLDENYNPKLSNFRMAHFATEKLIRFGSISFAIVMWEIASQKLPYENLNDHHVCQAVISGTRPDPIPIAMDTPRTYTEIMTAAWDQQLNHRPKIIEIFNLLNKLDSQNKNISVAKVSYNTLSWREALELHNKKMFDKAFPIFEECVKSGEHVNEAKYFIGLYMIMEYDGIKKDEKDDKASIYLRESASAEPRHSYTTKAQYWYAYSCLTVTGDSYDKDNGLIYLMKAVDAKNKDALYLYGEILMNGKHDQPKDLALAEKYLKEAKSLGHKEAMAKLKKLTEIKKVSIQ</sequence>
<dbReference type="InterPro" id="IPR011009">
    <property type="entry name" value="Kinase-like_dom_sf"/>
</dbReference>
<comment type="caution">
    <text evidence="3">The sequence shown here is derived from an EMBL/GenBank/DDBJ whole genome shotgun (WGS) entry which is preliminary data.</text>
</comment>
<dbReference type="OrthoDB" id="2314769at2759"/>
<dbReference type="InterPro" id="IPR011990">
    <property type="entry name" value="TPR-like_helical_dom_sf"/>
</dbReference>
<evidence type="ECO:0000313" key="4">
    <source>
        <dbReference type="Proteomes" id="UP000789831"/>
    </source>
</evidence>
<dbReference type="Pfam" id="PF00069">
    <property type="entry name" value="Pkinase"/>
    <property type="match status" value="1"/>
</dbReference>
<accession>A0A9N8VND9</accession>